<evidence type="ECO:0000256" key="1">
    <source>
        <dbReference type="SAM" id="MobiDB-lite"/>
    </source>
</evidence>
<evidence type="ECO:0000313" key="3">
    <source>
        <dbReference type="EMBL" id="KAL0099067.1"/>
    </source>
</evidence>
<feature type="region of interest" description="Disordered" evidence="1">
    <location>
        <begin position="1"/>
        <end position="26"/>
    </location>
</feature>
<dbReference type="EMBL" id="JADYXP020000029">
    <property type="protein sequence ID" value="KAL0099067.1"/>
    <property type="molecule type" value="Genomic_DNA"/>
</dbReference>
<keyword evidence="4" id="KW-1185">Reference proteome</keyword>
<evidence type="ECO:0000313" key="4">
    <source>
        <dbReference type="Proteomes" id="UP001430953"/>
    </source>
</evidence>
<comment type="caution">
    <text evidence="3">The sequence shown here is derived from an EMBL/GenBank/DDBJ whole genome shotgun (WGS) entry which is preliminary data.</text>
</comment>
<name>A0AAW2EB85_9HYME</name>
<keyword evidence="2" id="KW-0472">Membrane</keyword>
<evidence type="ECO:0000256" key="2">
    <source>
        <dbReference type="SAM" id="Phobius"/>
    </source>
</evidence>
<dbReference type="AlphaFoldDB" id="A0AAW2EB85"/>
<keyword evidence="2" id="KW-1133">Transmembrane helix</keyword>
<organism evidence="3 4">
    <name type="scientific">Cardiocondyla obscurior</name>
    <dbReference type="NCBI Taxonomy" id="286306"/>
    <lineage>
        <taxon>Eukaryota</taxon>
        <taxon>Metazoa</taxon>
        <taxon>Ecdysozoa</taxon>
        <taxon>Arthropoda</taxon>
        <taxon>Hexapoda</taxon>
        <taxon>Insecta</taxon>
        <taxon>Pterygota</taxon>
        <taxon>Neoptera</taxon>
        <taxon>Endopterygota</taxon>
        <taxon>Hymenoptera</taxon>
        <taxon>Apocrita</taxon>
        <taxon>Aculeata</taxon>
        <taxon>Formicoidea</taxon>
        <taxon>Formicidae</taxon>
        <taxon>Myrmicinae</taxon>
        <taxon>Cardiocondyla</taxon>
    </lineage>
</organism>
<gene>
    <name evidence="3" type="ORF">PUN28_020250</name>
</gene>
<accession>A0AAW2EB85</accession>
<proteinExistence type="predicted"/>
<feature type="transmembrane region" description="Helical" evidence="2">
    <location>
        <begin position="55"/>
        <end position="74"/>
    </location>
</feature>
<keyword evidence="2" id="KW-0812">Transmembrane</keyword>
<sequence length="116" mass="13438">MKSPQGGKSSRSRSTTRAAYNDTRPPSPIRLSLTIPGLIDPYVIMRRATHARRHARLSSGSPGSFLHFVFYFFFRRLRLCIFSLEENTHTSVLNMHARIHNFPSPFYARLSAYKFY</sequence>
<dbReference type="Proteomes" id="UP001430953">
    <property type="component" value="Unassembled WGS sequence"/>
</dbReference>
<reference evidence="3 4" key="1">
    <citation type="submission" date="2023-03" db="EMBL/GenBank/DDBJ databases">
        <title>High recombination rates correlate with genetic variation in Cardiocondyla obscurior ants.</title>
        <authorList>
            <person name="Errbii M."/>
        </authorList>
    </citation>
    <scope>NUCLEOTIDE SEQUENCE [LARGE SCALE GENOMIC DNA]</scope>
    <source>
        <strain evidence="3">Alpha-2009</strain>
        <tissue evidence="3">Whole body</tissue>
    </source>
</reference>
<protein>
    <submittedName>
        <fullName evidence="3">Uncharacterized protein</fullName>
    </submittedName>
</protein>